<evidence type="ECO:0000313" key="3">
    <source>
        <dbReference type="Proteomes" id="UP000015103"/>
    </source>
</evidence>
<feature type="region of interest" description="Disordered" evidence="1">
    <location>
        <begin position="324"/>
        <end position="384"/>
    </location>
</feature>
<feature type="compositionally biased region" description="Low complexity" evidence="1">
    <location>
        <begin position="269"/>
        <end position="279"/>
    </location>
</feature>
<dbReference type="Proteomes" id="UP000015103">
    <property type="component" value="Unassembled WGS sequence"/>
</dbReference>
<dbReference type="EMBL" id="ACPB03000148">
    <property type="status" value="NOT_ANNOTATED_CDS"/>
    <property type="molecule type" value="Genomic_DNA"/>
</dbReference>
<feature type="region of interest" description="Disordered" evidence="1">
    <location>
        <begin position="417"/>
        <end position="503"/>
    </location>
</feature>
<feature type="compositionally biased region" description="Low complexity" evidence="1">
    <location>
        <begin position="125"/>
        <end position="138"/>
    </location>
</feature>
<keyword evidence="3" id="KW-1185">Reference proteome</keyword>
<feature type="compositionally biased region" description="Low complexity" evidence="1">
    <location>
        <begin position="12"/>
        <end position="26"/>
    </location>
</feature>
<sequence>MKMSSGKEWPCGGAANSGNAAATGNAPPVEEWSVHAQLTFTPQAGNIVLTTHDGSSQQHQHRCTADSGYSSERVMSPRSCTSGNVGPGAALTGARATCSVTVAGHHTVTLTCAEVPFEASPVCPPSQTSSVTQQQHVCQHQHDAPKPPAGPPPGYQPQFHHHPPTHIPVQPPKQTPPTTAANIPVYRDAASQTSTTQVPQVVQTQLSKPKVSIFINIYLLRCKVNLNSRPLVRSPARVKARSPTANKSTASSSDSKKQPRTVHIDVYCTGSDESSGSTSSEEETTSTPQTVFESTKARIVHTRANSDSLPHALMKQKRRVLSNSTIDGSTLGGDAGASGSTISTSYPSPRSSLVSHRSLASGSTVSSLRTTNTNHSSTATSWKDTDLESTRSLLKCDSFDYENSFDRLRIREKEKLWCSPPARPKPGTKSKDDNDDDDSSSSSSDDSEEGLAWSFGHQEQSSSKQSNVRRENTVRRTSNTTDNLAKLPPAIKKSGSLSDSEASMSLRYKRESARKMPYSPPSIFEHNIKAARFGPTVGSLRRPGHHIGPSKNPDCSCDTCKYYFEHVCYRNRTRSLGDRPLES</sequence>
<feature type="region of interest" description="Disordered" evidence="1">
    <location>
        <begin position="234"/>
        <end position="297"/>
    </location>
</feature>
<feature type="compositionally biased region" description="Pro residues" evidence="1">
    <location>
        <begin position="146"/>
        <end position="155"/>
    </location>
</feature>
<evidence type="ECO:0000256" key="1">
    <source>
        <dbReference type="SAM" id="MobiDB-lite"/>
    </source>
</evidence>
<proteinExistence type="predicted"/>
<protein>
    <submittedName>
        <fullName evidence="2">Uncharacterized protein</fullName>
    </submittedName>
</protein>
<feature type="compositionally biased region" description="Polar residues" evidence="1">
    <location>
        <begin position="457"/>
        <end position="466"/>
    </location>
</feature>
<name>A0A905QX39_RHOPR</name>
<feature type="region of interest" description="Disordered" evidence="1">
    <location>
        <begin position="52"/>
        <end position="81"/>
    </location>
</feature>
<feature type="region of interest" description="Disordered" evidence="1">
    <location>
        <begin position="1"/>
        <end position="27"/>
    </location>
</feature>
<feature type="compositionally biased region" description="Low complexity" evidence="1">
    <location>
        <begin position="370"/>
        <end position="381"/>
    </location>
</feature>
<reference evidence="2" key="1">
    <citation type="submission" date="2022-10" db="UniProtKB">
        <authorList>
            <consortium name="EnsemblMetazoa"/>
        </authorList>
    </citation>
    <scope>IDENTIFICATION</scope>
</reference>
<feature type="region of interest" description="Disordered" evidence="1">
    <location>
        <begin position="123"/>
        <end position="180"/>
    </location>
</feature>
<feature type="compositionally biased region" description="Polar residues" evidence="1">
    <location>
        <begin position="338"/>
        <end position="369"/>
    </location>
</feature>
<accession>A0A905QX39</accession>
<evidence type="ECO:0000313" key="2">
    <source>
        <dbReference type="EnsemblMetazoa" id="RPRC017837-PA"/>
    </source>
</evidence>
<feature type="compositionally biased region" description="Acidic residues" evidence="1">
    <location>
        <begin position="433"/>
        <end position="449"/>
    </location>
</feature>
<dbReference type="EnsemblMetazoa" id="RPRC017837-RA">
    <property type="protein sequence ID" value="RPRC017837-PA"/>
    <property type="gene ID" value="RPRC017837"/>
</dbReference>
<feature type="compositionally biased region" description="Pro residues" evidence="1">
    <location>
        <begin position="165"/>
        <end position="175"/>
    </location>
</feature>
<feature type="compositionally biased region" description="Polar residues" evidence="1">
    <location>
        <begin position="243"/>
        <end position="253"/>
    </location>
</feature>
<organism evidence="2 3">
    <name type="scientific">Rhodnius prolixus</name>
    <name type="common">Triatomid bug</name>
    <dbReference type="NCBI Taxonomy" id="13249"/>
    <lineage>
        <taxon>Eukaryota</taxon>
        <taxon>Metazoa</taxon>
        <taxon>Ecdysozoa</taxon>
        <taxon>Arthropoda</taxon>
        <taxon>Hexapoda</taxon>
        <taxon>Insecta</taxon>
        <taxon>Pterygota</taxon>
        <taxon>Neoptera</taxon>
        <taxon>Paraneoptera</taxon>
        <taxon>Hemiptera</taxon>
        <taxon>Heteroptera</taxon>
        <taxon>Panheteroptera</taxon>
        <taxon>Cimicomorpha</taxon>
        <taxon>Reduviidae</taxon>
        <taxon>Triatominae</taxon>
        <taxon>Rhodnius</taxon>
    </lineage>
</organism>
<dbReference type="AlphaFoldDB" id="A0A905QX39"/>